<dbReference type="AlphaFoldDB" id="A0A430AX00"/>
<keyword evidence="1" id="KW-1133">Transmembrane helix</keyword>
<evidence type="ECO:0000256" key="1">
    <source>
        <dbReference type="SAM" id="Phobius"/>
    </source>
</evidence>
<keyword evidence="2" id="KW-0732">Signal</keyword>
<proteinExistence type="predicted"/>
<sequence>MPMKKIVAVLLLLCLSPPQIVKAENQDNTIIIQKSGQSQELAGELKLNDVENAYPGYQFPEEKFLLVNKTGTPRALSISLVADSGIDKLNDYFEGEIVVTRDTDYRKEKFTQLPLLLTEKVAADETVEMSMVLGIKGEETPNEVQNQKGKLLWEVSVAESSSPVSEKSEERRGKLPATGQAGQFSLIFLGMFLSAVSISRRKLSRFSTSENKKSN</sequence>
<keyword evidence="1" id="KW-0472">Membrane</keyword>
<evidence type="ECO:0000256" key="2">
    <source>
        <dbReference type="SAM" id="SignalP"/>
    </source>
</evidence>
<evidence type="ECO:0000313" key="3">
    <source>
        <dbReference type="EMBL" id="RSU12566.1"/>
    </source>
</evidence>
<feature type="chain" id="PRO_5019248117" description="Gram-positive cocci surface proteins LPxTG domain-containing protein" evidence="2">
    <location>
        <begin position="24"/>
        <end position="215"/>
    </location>
</feature>
<dbReference type="Proteomes" id="UP000286773">
    <property type="component" value="Unassembled WGS sequence"/>
</dbReference>
<organism evidence="3 4">
    <name type="scientific">Vagococcus acidifermentans</name>
    <dbReference type="NCBI Taxonomy" id="564710"/>
    <lineage>
        <taxon>Bacteria</taxon>
        <taxon>Bacillati</taxon>
        <taxon>Bacillota</taxon>
        <taxon>Bacilli</taxon>
        <taxon>Lactobacillales</taxon>
        <taxon>Enterococcaceae</taxon>
        <taxon>Vagococcus</taxon>
    </lineage>
</organism>
<evidence type="ECO:0008006" key="5">
    <source>
        <dbReference type="Google" id="ProtNLM"/>
    </source>
</evidence>
<protein>
    <recommendedName>
        <fullName evidence="5">Gram-positive cocci surface proteins LPxTG domain-containing protein</fullName>
    </recommendedName>
</protein>
<accession>A0A430AX00</accession>
<reference evidence="3 4" key="1">
    <citation type="submission" date="2017-05" db="EMBL/GenBank/DDBJ databases">
        <title>Vagococcus spp. assemblies.</title>
        <authorList>
            <person name="Gulvik C.A."/>
        </authorList>
    </citation>
    <scope>NUCLEOTIDE SEQUENCE [LARGE SCALE GENOMIC DNA]</scope>
    <source>
        <strain evidence="3 4">LMG 24798</strain>
    </source>
</reference>
<gene>
    <name evidence="3" type="ORF">CBF27_06225</name>
</gene>
<dbReference type="EMBL" id="NGKC01000005">
    <property type="protein sequence ID" value="RSU12566.1"/>
    <property type="molecule type" value="Genomic_DNA"/>
</dbReference>
<keyword evidence="4" id="KW-1185">Reference proteome</keyword>
<keyword evidence="1" id="KW-0812">Transmembrane</keyword>
<feature type="signal peptide" evidence="2">
    <location>
        <begin position="1"/>
        <end position="23"/>
    </location>
</feature>
<evidence type="ECO:0000313" key="4">
    <source>
        <dbReference type="Proteomes" id="UP000286773"/>
    </source>
</evidence>
<name>A0A430AX00_9ENTE</name>
<feature type="transmembrane region" description="Helical" evidence="1">
    <location>
        <begin position="181"/>
        <end position="199"/>
    </location>
</feature>
<comment type="caution">
    <text evidence="3">The sequence shown here is derived from an EMBL/GenBank/DDBJ whole genome shotgun (WGS) entry which is preliminary data.</text>
</comment>